<protein>
    <submittedName>
        <fullName evidence="3">Uncharacterized protein</fullName>
    </submittedName>
</protein>
<dbReference type="Proteomes" id="UP000186455">
    <property type="component" value="Unassembled WGS sequence"/>
</dbReference>
<gene>
    <name evidence="3" type="ORF">AB852_00320</name>
</gene>
<feature type="region of interest" description="Disordered" evidence="1">
    <location>
        <begin position="44"/>
        <end position="194"/>
    </location>
</feature>
<keyword evidence="4" id="KW-1185">Reference proteome</keyword>
<comment type="caution">
    <text evidence="3">The sequence shown here is derived from an EMBL/GenBank/DDBJ whole genome shotgun (WGS) entry which is preliminary data.</text>
</comment>
<feature type="transmembrane region" description="Helical" evidence="2">
    <location>
        <begin position="20"/>
        <end position="36"/>
    </location>
</feature>
<reference evidence="3 4" key="1">
    <citation type="submission" date="2015-06" db="EMBL/GenBank/DDBJ databases">
        <title>Cloning and characterization of the uncialamcin biosynthetic gene cluster.</title>
        <authorList>
            <person name="Yan X."/>
            <person name="Huang T."/>
            <person name="Ge H."/>
            <person name="Shen B."/>
        </authorList>
    </citation>
    <scope>NUCLEOTIDE SEQUENCE [LARGE SCALE GENOMIC DNA]</scope>
    <source>
        <strain evidence="3 4">DCA2648</strain>
    </source>
</reference>
<keyword evidence="2" id="KW-0472">Membrane</keyword>
<dbReference type="EMBL" id="LFBV01000001">
    <property type="protein sequence ID" value="OKH95366.1"/>
    <property type="molecule type" value="Genomic_DNA"/>
</dbReference>
<accession>A0A1Q4VC16</accession>
<name>A0A1Q4VC16_9ACTN</name>
<evidence type="ECO:0000313" key="4">
    <source>
        <dbReference type="Proteomes" id="UP000186455"/>
    </source>
</evidence>
<feature type="compositionally biased region" description="Low complexity" evidence="1">
    <location>
        <begin position="102"/>
        <end position="134"/>
    </location>
</feature>
<dbReference type="AlphaFoldDB" id="A0A1Q4VC16"/>
<keyword evidence="2" id="KW-1133">Transmembrane helix</keyword>
<sequence length="228" mass="23272">MDLLPTHLGPFHPRGPMLDLALLLLPLGLVAMVRLVPKAYRVAAEGGDGDGSGDHGGGEYGDGGRSMASMARRAEEIRARAARERAQTAALLDGTREDDTLADGTSADEASEASAGGTFVGDVRPARAGAARAAGSGGGGGPVPGGDDRRQARASDGPREERVPTFGATRPGTVPGGTEAPAAPAQSRDEAERAAAEAELRVTVAELASDLAERLVRQRARVIGKKHG</sequence>
<organism evidence="3 4">
    <name type="scientific">Streptomyces uncialis</name>
    <dbReference type="NCBI Taxonomy" id="1048205"/>
    <lineage>
        <taxon>Bacteria</taxon>
        <taxon>Bacillati</taxon>
        <taxon>Actinomycetota</taxon>
        <taxon>Actinomycetes</taxon>
        <taxon>Kitasatosporales</taxon>
        <taxon>Streptomycetaceae</taxon>
        <taxon>Streptomyces</taxon>
    </lineage>
</organism>
<evidence type="ECO:0000313" key="3">
    <source>
        <dbReference type="EMBL" id="OKH95366.1"/>
    </source>
</evidence>
<evidence type="ECO:0000256" key="2">
    <source>
        <dbReference type="SAM" id="Phobius"/>
    </source>
</evidence>
<keyword evidence="2" id="KW-0812">Transmembrane</keyword>
<feature type="compositionally biased region" description="Basic and acidic residues" evidence="1">
    <location>
        <begin position="146"/>
        <end position="163"/>
    </location>
</feature>
<feature type="compositionally biased region" description="Basic and acidic residues" evidence="1">
    <location>
        <begin position="72"/>
        <end position="86"/>
    </location>
</feature>
<proteinExistence type="predicted"/>
<dbReference type="RefSeq" id="WP_073782387.1">
    <property type="nucleotide sequence ID" value="NZ_LFBV01000001.1"/>
</dbReference>
<evidence type="ECO:0000256" key="1">
    <source>
        <dbReference type="SAM" id="MobiDB-lite"/>
    </source>
</evidence>
<feature type="compositionally biased region" description="Gly residues" evidence="1">
    <location>
        <begin position="135"/>
        <end position="144"/>
    </location>
</feature>